<gene>
    <name evidence="3" type="ORF">Msi02_56190</name>
</gene>
<keyword evidence="4" id="KW-1185">Reference proteome</keyword>
<evidence type="ECO:0000256" key="1">
    <source>
        <dbReference type="SAM" id="MobiDB-lite"/>
    </source>
</evidence>
<dbReference type="RefSeq" id="WP_204050991.1">
    <property type="nucleotide sequence ID" value="NZ_BOOF01000034.1"/>
</dbReference>
<protein>
    <submittedName>
        <fullName evidence="3">Uncharacterized protein</fullName>
    </submittedName>
</protein>
<feature type="compositionally biased region" description="Low complexity" evidence="1">
    <location>
        <begin position="75"/>
        <end position="86"/>
    </location>
</feature>
<evidence type="ECO:0000313" key="4">
    <source>
        <dbReference type="Proteomes" id="UP000660454"/>
    </source>
</evidence>
<dbReference type="Proteomes" id="UP000660454">
    <property type="component" value="Unassembled WGS sequence"/>
</dbReference>
<reference evidence="3 4" key="1">
    <citation type="submission" date="2021-01" db="EMBL/GenBank/DDBJ databases">
        <title>Whole genome shotgun sequence of Microbispora siamensis NBRC 104113.</title>
        <authorList>
            <person name="Komaki H."/>
            <person name="Tamura T."/>
        </authorList>
    </citation>
    <scope>NUCLEOTIDE SEQUENCE [LARGE SCALE GENOMIC DNA]</scope>
    <source>
        <strain evidence="3 4">NBRC 104113</strain>
    </source>
</reference>
<feature type="compositionally biased region" description="Low complexity" evidence="1">
    <location>
        <begin position="32"/>
        <end position="43"/>
    </location>
</feature>
<feature type="chain" id="PRO_5045473855" evidence="2">
    <location>
        <begin position="28"/>
        <end position="179"/>
    </location>
</feature>
<keyword evidence="2" id="KW-0732">Signal</keyword>
<organism evidence="3 4">
    <name type="scientific">Microbispora siamensis</name>
    <dbReference type="NCBI Taxonomy" id="564413"/>
    <lineage>
        <taxon>Bacteria</taxon>
        <taxon>Bacillati</taxon>
        <taxon>Actinomycetota</taxon>
        <taxon>Actinomycetes</taxon>
        <taxon>Streptosporangiales</taxon>
        <taxon>Streptosporangiaceae</taxon>
        <taxon>Microbispora</taxon>
    </lineage>
</organism>
<feature type="compositionally biased region" description="Basic and acidic residues" evidence="1">
    <location>
        <begin position="45"/>
        <end position="73"/>
    </location>
</feature>
<evidence type="ECO:0000256" key="2">
    <source>
        <dbReference type="SAM" id="SignalP"/>
    </source>
</evidence>
<accession>A0ABQ4GTP2</accession>
<dbReference type="PROSITE" id="PS51257">
    <property type="entry name" value="PROKAR_LIPOPROTEIN"/>
    <property type="match status" value="1"/>
</dbReference>
<dbReference type="EMBL" id="BOOF01000034">
    <property type="protein sequence ID" value="GIH64802.1"/>
    <property type="molecule type" value="Genomic_DNA"/>
</dbReference>
<name>A0ABQ4GTP2_9ACTN</name>
<comment type="caution">
    <text evidence="3">The sequence shown here is derived from an EMBL/GenBank/DDBJ whole genome shotgun (WGS) entry which is preliminary data.</text>
</comment>
<feature type="region of interest" description="Disordered" evidence="1">
    <location>
        <begin position="30"/>
        <end position="95"/>
    </location>
</feature>
<proteinExistence type="predicted"/>
<evidence type="ECO:0000313" key="3">
    <source>
        <dbReference type="EMBL" id="GIH64802.1"/>
    </source>
</evidence>
<sequence length="179" mass="18676">MRAKVTAGLLTATVGACVLVPTASAFAATGEPAAPRPVATTTPKQDPKQNLKQEARQDPKQDSTRNDGKKDSRPAAATSLTITASAGEETAKRARYDRRAKQLTLSGSLTSGRSGLSAQTIAVYFRKTGSTRYTYVTSTRTGSRGQYSVKVDNGGTGTWKAAFAGTSAKQQSSATVNVA</sequence>
<feature type="signal peptide" evidence="2">
    <location>
        <begin position="1"/>
        <end position="27"/>
    </location>
</feature>